<dbReference type="InterPro" id="IPR029028">
    <property type="entry name" value="Alpha/beta_knot_MTases"/>
</dbReference>
<dbReference type="RefSeq" id="WP_129654496.1">
    <property type="nucleotide sequence ID" value="NZ_ML142910.1"/>
</dbReference>
<protein>
    <recommendedName>
        <fullName evidence="10">Ribosomal RNA small subunit methyltransferase E</fullName>
        <ecNumber evidence="10">2.1.1.193</ecNumber>
    </recommendedName>
</protein>
<feature type="domain" description="Ribosomal RNA small subunit methyltransferase E PUA-like" evidence="12">
    <location>
        <begin position="20"/>
        <end position="64"/>
    </location>
</feature>
<comment type="caution">
    <text evidence="13">The sequence shown here is derived from an EMBL/GenBank/DDBJ whole genome shotgun (WGS) entry which is preliminary data.</text>
</comment>
<feature type="domain" description="Ribosomal RNA small subunit methyltransferase E methyltransferase" evidence="11">
    <location>
        <begin position="75"/>
        <end position="229"/>
    </location>
</feature>
<dbReference type="PIRSF" id="PIRSF015601">
    <property type="entry name" value="MTase_slr0722"/>
    <property type="match status" value="1"/>
</dbReference>
<dbReference type="Proteomes" id="UP000290261">
    <property type="component" value="Unassembled WGS sequence"/>
</dbReference>
<keyword evidence="3 10" id="KW-0963">Cytoplasm</keyword>
<dbReference type="SUPFAM" id="SSF88697">
    <property type="entry name" value="PUA domain-like"/>
    <property type="match status" value="1"/>
</dbReference>
<dbReference type="InterPro" id="IPR046886">
    <property type="entry name" value="RsmE_MTase_dom"/>
</dbReference>
<evidence type="ECO:0000256" key="8">
    <source>
        <dbReference type="ARBA" id="ARBA00025699"/>
    </source>
</evidence>
<dbReference type="Gene3D" id="2.40.240.20">
    <property type="entry name" value="Hypothetical PUA domain-like, domain 1"/>
    <property type="match status" value="1"/>
</dbReference>
<comment type="function">
    <text evidence="8 10">Specifically methylates the N3 position of the uracil ring of uridine 1498 (m3U1498) in 16S rRNA. Acts on the fully assembled 30S ribosomal subunit.</text>
</comment>
<evidence type="ECO:0000313" key="13">
    <source>
        <dbReference type="EMBL" id="RYC51460.1"/>
    </source>
</evidence>
<keyword evidence="7 10" id="KW-0949">S-adenosyl-L-methionine</keyword>
<dbReference type="GO" id="GO:0070475">
    <property type="term" value="P:rRNA base methylation"/>
    <property type="evidence" value="ECO:0007669"/>
    <property type="project" value="TreeGrafter"/>
</dbReference>
<dbReference type="InterPro" id="IPR006700">
    <property type="entry name" value="RsmE"/>
</dbReference>
<evidence type="ECO:0000256" key="2">
    <source>
        <dbReference type="ARBA" id="ARBA00005528"/>
    </source>
</evidence>
<dbReference type="InterPro" id="IPR046887">
    <property type="entry name" value="RsmE_PUA-like"/>
</dbReference>
<comment type="subcellular location">
    <subcellularLocation>
        <location evidence="1 10">Cytoplasm</location>
    </subcellularLocation>
</comment>
<organism evidence="13 14">
    <name type="scientific">Flagellimonas olearia</name>
    <dbReference type="NCBI Taxonomy" id="552546"/>
    <lineage>
        <taxon>Bacteria</taxon>
        <taxon>Pseudomonadati</taxon>
        <taxon>Bacteroidota</taxon>
        <taxon>Flavobacteriia</taxon>
        <taxon>Flavobacteriales</taxon>
        <taxon>Flavobacteriaceae</taxon>
        <taxon>Flagellimonas</taxon>
    </lineage>
</organism>
<keyword evidence="14" id="KW-1185">Reference proteome</keyword>
<dbReference type="PANTHER" id="PTHR30027:SF3">
    <property type="entry name" value="16S RRNA (URACIL(1498)-N(3))-METHYLTRANSFERASE"/>
    <property type="match status" value="1"/>
</dbReference>
<sequence length="234" mass="26706">MQLFYNPLLDNSVTQFTFPPEESKHIAKVLRKKEGDIVHITNGKGYRYEAEIIVSDPKRCRATIVSKHKTIPKRYALHMVVAPTKMNDRYEWFLEKATEIGVDEITPIICDHSERKVVKHDRMERVLQSAMKQSLQTVLPKLNPAIPLRDFLEQEQTGLKFIAHCDDGEKMELKRKVISDMDLTILIGPEGDFSKEEIDMARKKGFIPISLGNTRLRTETAAIVACTTVAIINS</sequence>
<dbReference type="NCBIfam" id="TIGR00046">
    <property type="entry name" value="RsmE family RNA methyltransferase"/>
    <property type="match status" value="1"/>
</dbReference>
<name>A0A444VL82_9FLAO</name>
<proteinExistence type="inferred from homology"/>
<evidence type="ECO:0000256" key="5">
    <source>
        <dbReference type="ARBA" id="ARBA00022603"/>
    </source>
</evidence>
<dbReference type="CDD" id="cd18084">
    <property type="entry name" value="RsmE-like"/>
    <property type="match status" value="1"/>
</dbReference>
<reference evidence="13 14" key="1">
    <citation type="submission" date="2014-04" db="EMBL/GenBank/DDBJ databases">
        <title>Whole genome of Muricauda olearia.</title>
        <authorList>
            <person name="Zhang X.-H."/>
            <person name="Tang K."/>
        </authorList>
    </citation>
    <scope>NUCLEOTIDE SEQUENCE [LARGE SCALE GENOMIC DNA]</scope>
    <source>
        <strain evidence="13 14">Th120</strain>
    </source>
</reference>
<accession>A0A444VL82</accession>
<gene>
    <name evidence="13" type="ORF">DN53_14785</name>
</gene>
<evidence type="ECO:0000256" key="7">
    <source>
        <dbReference type="ARBA" id="ARBA00022691"/>
    </source>
</evidence>
<dbReference type="InterPro" id="IPR015947">
    <property type="entry name" value="PUA-like_sf"/>
</dbReference>
<evidence type="ECO:0000256" key="1">
    <source>
        <dbReference type="ARBA" id="ARBA00004496"/>
    </source>
</evidence>
<dbReference type="EC" id="2.1.1.193" evidence="10"/>
<dbReference type="Gene3D" id="3.40.1280.10">
    <property type="match status" value="1"/>
</dbReference>
<evidence type="ECO:0000259" key="11">
    <source>
        <dbReference type="Pfam" id="PF04452"/>
    </source>
</evidence>
<evidence type="ECO:0000256" key="3">
    <source>
        <dbReference type="ARBA" id="ARBA00022490"/>
    </source>
</evidence>
<dbReference type="NCBIfam" id="NF008702">
    <property type="entry name" value="PRK11713.6-1"/>
    <property type="match status" value="1"/>
</dbReference>
<dbReference type="Pfam" id="PF20260">
    <property type="entry name" value="PUA_4"/>
    <property type="match status" value="1"/>
</dbReference>
<dbReference type="GO" id="GO:0070042">
    <property type="term" value="F:rRNA (uridine-N3-)-methyltransferase activity"/>
    <property type="evidence" value="ECO:0007669"/>
    <property type="project" value="TreeGrafter"/>
</dbReference>
<dbReference type="GO" id="GO:0005737">
    <property type="term" value="C:cytoplasm"/>
    <property type="evidence" value="ECO:0007669"/>
    <property type="project" value="UniProtKB-SubCell"/>
</dbReference>
<dbReference type="PANTHER" id="PTHR30027">
    <property type="entry name" value="RIBOSOMAL RNA SMALL SUBUNIT METHYLTRANSFERASE E"/>
    <property type="match status" value="1"/>
</dbReference>
<dbReference type="Pfam" id="PF04452">
    <property type="entry name" value="Methyltrans_RNA"/>
    <property type="match status" value="1"/>
</dbReference>
<dbReference type="SUPFAM" id="SSF75217">
    <property type="entry name" value="alpha/beta knot"/>
    <property type="match status" value="1"/>
</dbReference>
<evidence type="ECO:0000313" key="14">
    <source>
        <dbReference type="Proteomes" id="UP000290261"/>
    </source>
</evidence>
<keyword evidence="6 10" id="KW-0808">Transferase</keyword>
<keyword evidence="5 10" id="KW-0489">Methyltransferase</keyword>
<dbReference type="AlphaFoldDB" id="A0A444VL82"/>
<comment type="similarity">
    <text evidence="2 10">Belongs to the RNA methyltransferase RsmE family.</text>
</comment>
<evidence type="ECO:0000256" key="4">
    <source>
        <dbReference type="ARBA" id="ARBA00022552"/>
    </source>
</evidence>
<dbReference type="InterPro" id="IPR029026">
    <property type="entry name" value="tRNA_m1G_MTases_N"/>
</dbReference>
<evidence type="ECO:0000256" key="9">
    <source>
        <dbReference type="ARBA" id="ARBA00047944"/>
    </source>
</evidence>
<keyword evidence="4 10" id="KW-0698">rRNA processing</keyword>
<evidence type="ECO:0000256" key="6">
    <source>
        <dbReference type="ARBA" id="ARBA00022679"/>
    </source>
</evidence>
<comment type="catalytic activity">
    <reaction evidence="9 10">
        <text>uridine(1498) in 16S rRNA + S-adenosyl-L-methionine = N(3)-methyluridine(1498) in 16S rRNA + S-adenosyl-L-homocysteine + H(+)</text>
        <dbReference type="Rhea" id="RHEA:42920"/>
        <dbReference type="Rhea" id="RHEA-COMP:10283"/>
        <dbReference type="Rhea" id="RHEA-COMP:10284"/>
        <dbReference type="ChEBI" id="CHEBI:15378"/>
        <dbReference type="ChEBI" id="CHEBI:57856"/>
        <dbReference type="ChEBI" id="CHEBI:59789"/>
        <dbReference type="ChEBI" id="CHEBI:65315"/>
        <dbReference type="ChEBI" id="CHEBI:74502"/>
        <dbReference type="EC" id="2.1.1.193"/>
    </reaction>
</comment>
<evidence type="ECO:0000256" key="10">
    <source>
        <dbReference type="PIRNR" id="PIRNR015601"/>
    </source>
</evidence>
<dbReference type="EMBL" id="JJMP01000006">
    <property type="protein sequence ID" value="RYC51460.1"/>
    <property type="molecule type" value="Genomic_DNA"/>
</dbReference>
<evidence type="ECO:0000259" key="12">
    <source>
        <dbReference type="Pfam" id="PF20260"/>
    </source>
</evidence>